<dbReference type="AlphaFoldDB" id="A0A845AI37"/>
<dbReference type="GO" id="GO:0008745">
    <property type="term" value="F:N-acetylmuramoyl-L-alanine amidase activity"/>
    <property type="evidence" value="ECO:0007669"/>
    <property type="project" value="UniProtKB-EC"/>
</dbReference>
<organism evidence="5 6">
    <name type="scientific">Qipengyuania algicida</name>
    <dbReference type="NCBI Taxonomy" id="1836209"/>
    <lineage>
        <taxon>Bacteria</taxon>
        <taxon>Pseudomonadati</taxon>
        <taxon>Pseudomonadota</taxon>
        <taxon>Alphaproteobacteria</taxon>
        <taxon>Sphingomonadales</taxon>
        <taxon>Erythrobacteraceae</taxon>
        <taxon>Qipengyuania</taxon>
    </lineage>
</organism>
<sequence length="305" mass="32284">MRLAFLLYLVVALSAVATGLAVSGFRPDAAMAALVSAKGDNRFERIVLPKALPYDLPAVEGTRDSSLPLVVIDPGHGGFDLGAKGQGLQEKNVVLGLALALRDRLLADGGVRVALTRSDDRFLPLDERYEIARKLGASLFLSIHADSAGDEGSVEGASIYTLSNRASDAAARRFAARENASDHVNGLDLDGKSNAVSSILVALSQRRAQAQSNKFAKLILQEGKGVIDFHSQPLHSATLEVLRAPDVPSVLFESGFITNEADAERLNSPAGRNAVARVLARAVRIYFMDRKDAGSDSAAAPANAQ</sequence>
<keyword evidence="3" id="KW-0378">Hydrolase</keyword>
<dbReference type="EC" id="3.5.1.28" evidence="2"/>
<dbReference type="SUPFAM" id="SSF53187">
    <property type="entry name" value="Zn-dependent exopeptidases"/>
    <property type="match status" value="1"/>
</dbReference>
<feature type="domain" description="MurNAc-LAA" evidence="4">
    <location>
        <begin position="129"/>
        <end position="284"/>
    </location>
</feature>
<keyword evidence="6" id="KW-1185">Reference proteome</keyword>
<evidence type="ECO:0000313" key="6">
    <source>
        <dbReference type="Proteomes" id="UP000439780"/>
    </source>
</evidence>
<reference evidence="5 6" key="1">
    <citation type="submission" date="2019-12" db="EMBL/GenBank/DDBJ databases">
        <title>Genomic-based taxomic classification of the family Erythrobacteraceae.</title>
        <authorList>
            <person name="Xu L."/>
        </authorList>
    </citation>
    <scope>NUCLEOTIDE SEQUENCE [LARGE SCALE GENOMIC DNA]</scope>
    <source>
        <strain evidence="5 6">KEMB 9005-328</strain>
    </source>
</reference>
<dbReference type="OrthoDB" id="9806267at2"/>
<proteinExistence type="predicted"/>
<protein>
    <recommendedName>
        <fullName evidence="2">N-acetylmuramoyl-L-alanine amidase</fullName>
        <ecNumber evidence="2">3.5.1.28</ecNumber>
    </recommendedName>
</protein>
<comment type="catalytic activity">
    <reaction evidence="1">
        <text>Hydrolyzes the link between N-acetylmuramoyl residues and L-amino acid residues in certain cell-wall glycopeptides.</text>
        <dbReference type="EC" id="3.5.1.28"/>
    </reaction>
</comment>
<evidence type="ECO:0000256" key="2">
    <source>
        <dbReference type="ARBA" id="ARBA00011901"/>
    </source>
</evidence>
<evidence type="ECO:0000256" key="1">
    <source>
        <dbReference type="ARBA" id="ARBA00001561"/>
    </source>
</evidence>
<dbReference type="PANTHER" id="PTHR30404:SF0">
    <property type="entry name" value="N-ACETYLMURAMOYL-L-ALANINE AMIDASE AMIC"/>
    <property type="match status" value="1"/>
</dbReference>
<dbReference type="SMART" id="SM00646">
    <property type="entry name" value="Ami_3"/>
    <property type="match status" value="1"/>
</dbReference>
<evidence type="ECO:0000256" key="3">
    <source>
        <dbReference type="ARBA" id="ARBA00022801"/>
    </source>
</evidence>
<dbReference type="Proteomes" id="UP000439780">
    <property type="component" value="Unassembled WGS sequence"/>
</dbReference>
<dbReference type="PANTHER" id="PTHR30404">
    <property type="entry name" value="N-ACETYLMURAMOYL-L-ALANINE AMIDASE"/>
    <property type="match status" value="1"/>
</dbReference>
<gene>
    <name evidence="5" type="ORF">GRI58_07070</name>
</gene>
<comment type="caution">
    <text evidence="5">The sequence shown here is derived from an EMBL/GenBank/DDBJ whole genome shotgun (WGS) entry which is preliminary data.</text>
</comment>
<dbReference type="InterPro" id="IPR050695">
    <property type="entry name" value="N-acetylmuramoyl_amidase_3"/>
</dbReference>
<dbReference type="GO" id="GO:0030288">
    <property type="term" value="C:outer membrane-bounded periplasmic space"/>
    <property type="evidence" value="ECO:0007669"/>
    <property type="project" value="TreeGrafter"/>
</dbReference>
<dbReference type="GO" id="GO:0009253">
    <property type="term" value="P:peptidoglycan catabolic process"/>
    <property type="evidence" value="ECO:0007669"/>
    <property type="project" value="InterPro"/>
</dbReference>
<dbReference type="EMBL" id="WTYA01000004">
    <property type="protein sequence ID" value="MXP28581.1"/>
    <property type="molecule type" value="Genomic_DNA"/>
</dbReference>
<dbReference type="Pfam" id="PF01520">
    <property type="entry name" value="Amidase_3"/>
    <property type="match status" value="1"/>
</dbReference>
<dbReference type="CDD" id="cd02696">
    <property type="entry name" value="MurNAc-LAA"/>
    <property type="match status" value="1"/>
</dbReference>
<evidence type="ECO:0000313" key="5">
    <source>
        <dbReference type="EMBL" id="MXP28581.1"/>
    </source>
</evidence>
<evidence type="ECO:0000259" key="4">
    <source>
        <dbReference type="SMART" id="SM00646"/>
    </source>
</evidence>
<dbReference type="Gene3D" id="3.40.630.40">
    <property type="entry name" value="Zn-dependent exopeptidases"/>
    <property type="match status" value="1"/>
</dbReference>
<dbReference type="InterPro" id="IPR002508">
    <property type="entry name" value="MurNAc-LAA_cat"/>
</dbReference>
<name>A0A845AI37_9SPHN</name>
<accession>A0A845AI37</accession>